<keyword evidence="2" id="KW-1185">Reference proteome</keyword>
<name>R4KRM0_9FIRM</name>
<dbReference type="KEGG" id="dgi:Desgi_3938"/>
<evidence type="ECO:0000313" key="1">
    <source>
        <dbReference type="EMBL" id="AGL03225.1"/>
    </source>
</evidence>
<gene>
    <name evidence="1" type="ORF">Desgi_3938</name>
</gene>
<accession>R4KRM0</accession>
<sequence>MHFMKGLEPYFISTGFIDLLPLALKLAGQAGYSKDEIIEAICKVADKHKEYPPRKNKTAWFAYVFKEKLSEARADLLRKDYLRSM</sequence>
<organism evidence="1 2">
    <name type="scientific">Desulfoscipio gibsoniae DSM 7213</name>
    <dbReference type="NCBI Taxonomy" id="767817"/>
    <lineage>
        <taxon>Bacteria</taxon>
        <taxon>Bacillati</taxon>
        <taxon>Bacillota</taxon>
        <taxon>Clostridia</taxon>
        <taxon>Eubacteriales</taxon>
        <taxon>Desulfallaceae</taxon>
        <taxon>Desulfoscipio</taxon>
    </lineage>
</organism>
<dbReference type="STRING" id="767817.Desgi_3938"/>
<dbReference type="RefSeq" id="WP_006524389.1">
    <property type="nucleotide sequence ID" value="NC_021184.1"/>
</dbReference>
<dbReference type="HOGENOM" id="CLU_182863_0_0_9"/>
<protein>
    <submittedName>
        <fullName evidence="1">Uncharacterized protein</fullName>
    </submittedName>
</protein>
<reference evidence="1 2" key="1">
    <citation type="submission" date="2012-01" db="EMBL/GenBank/DDBJ databases">
        <title>Complete sequence of Desulfotomaculum gibsoniae DSM 7213.</title>
        <authorList>
            <consortium name="US DOE Joint Genome Institute"/>
            <person name="Lucas S."/>
            <person name="Han J."/>
            <person name="Lapidus A."/>
            <person name="Cheng J.-F."/>
            <person name="Goodwin L."/>
            <person name="Pitluck S."/>
            <person name="Peters L."/>
            <person name="Ovchinnikova G."/>
            <person name="Teshima H."/>
            <person name="Detter J.C."/>
            <person name="Han C."/>
            <person name="Tapia R."/>
            <person name="Land M."/>
            <person name="Hauser L."/>
            <person name="Kyrpides N."/>
            <person name="Ivanova N."/>
            <person name="Pagani I."/>
            <person name="Parshina S."/>
            <person name="Plugge C."/>
            <person name="Muyzer G."/>
            <person name="Kuever J."/>
            <person name="Ivanova A."/>
            <person name="Nazina T."/>
            <person name="Klenk H.-P."/>
            <person name="Brambilla E."/>
            <person name="Spring S."/>
            <person name="Stams A.F."/>
            <person name="Woyke T."/>
        </authorList>
    </citation>
    <scope>NUCLEOTIDE SEQUENCE [LARGE SCALE GENOMIC DNA]</scope>
    <source>
        <strain evidence="1 2">DSM 7213</strain>
    </source>
</reference>
<proteinExistence type="predicted"/>
<evidence type="ECO:0000313" key="2">
    <source>
        <dbReference type="Proteomes" id="UP000013520"/>
    </source>
</evidence>
<dbReference type="AlphaFoldDB" id="R4KRM0"/>
<dbReference type="Proteomes" id="UP000013520">
    <property type="component" value="Chromosome"/>
</dbReference>
<dbReference type="EMBL" id="CP003273">
    <property type="protein sequence ID" value="AGL03225.1"/>
    <property type="molecule type" value="Genomic_DNA"/>
</dbReference>